<name>A0A7Z2T781_9VIBR</name>
<dbReference type="RefSeq" id="WP_164650465.1">
    <property type="nucleotide sequence ID" value="NZ_CP047476.1"/>
</dbReference>
<sequence length="264" mass="28859">MKKQLITTSMLAALAAPVAFAEESDVIDPSDLTRVYTQAALFVTSDADMRASAMFTGAWTEDIQFAGFVEGNFGNDKAKVEGKDKLGLDYQNGRAQYFQVHAMDNPLMPRVGISTDLIHMNGEAGELKGSGFDDTTLLSIGAIALINPKYTFGAMVFPNLAYTTGNVMGKSADGFMANLFVTQPIGDAGAFIQAWPEYFKVTGDVVEMESKAFNLMFNAPIKQNRTQWLMTKLQYGSADIVTPDGKEYEGDVELKAEIGVKWFF</sequence>
<dbReference type="AlphaFoldDB" id="A0A7Z2T781"/>
<evidence type="ECO:0000313" key="3">
    <source>
        <dbReference type="Proteomes" id="UP000464262"/>
    </source>
</evidence>
<evidence type="ECO:0000256" key="1">
    <source>
        <dbReference type="SAM" id="SignalP"/>
    </source>
</evidence>
<dbReference type="Proteomes" id="UP000464262">
    <property type="component" value="Chromosome 2"/>
</dbReference>
<keyword evidence="3" id="KW-1185">Reference proteome</keyword>
<protein>
    <submittedName>
        <fullName evidence="2">Uncharacterized protein</fullName>
    </submittedName>
</protein>
<feature type="signal peptide" evidence="1">
    <location>
        <begin position="1"/>
        <end position="21"/>
    </location>
</feature>
<organism evidence="2 3">
    <name type="scientific">Vibrio astriarenae</name>
    <dbReference type="NCBI Taxonomy" id="1481923"/>
    <lineage>
        <taxon>Bacteria</taxon>
        <taxon>Pseudomonadati</taxon>
        <taxon>Pseudomonadota</taxon>
        <taxon>Gammaproteobacteria</taxon>
        <taxon>Vibrionales</taxon>
        <taxon>Vibrionaceae</taxon>
        <taxon>Vibrio</taxon>
    </lineage>
</organism>
<keyword evidence="1" id="KW-0732">Signal</keyword>
<feature type="chain" id="PRO_5031318704" evidence="1">
    <location>
        <begin position="22"/>
        <end position="264"/>
    </location>
</feature>
<gene>
    <name evidence="2" type="ORF">GT360_18715</name>
</gene>
<dbReference type="EMBL" id="CP047476">
    <property type="protein sequence ID" value="QIA65565.1"/>
    <property type="molecule type" value="Genomic_DNA"/>
</dbReference>
<dbReference type="KEGG" id="vas:GT360_18715"/>
<accession>A0A7Z2T781</accession>
<evidence type="ECO:0000313" key="2">
    <source>
        <dbReference type="EMBL" id="QIA65565.1"/>
    </source>
</evidence>
<proteinExistence type="predicted"/>
<reference evidence="2 3" key="1">
    <citation type="submission" date="2020-01" db="EMBL/GenBank/DDBJ databases">
        <title>Whole genome and functional gene identification of agarase of Vibrio HN897.</title>
        <authorList>
            <person name="Liu Y."/>
            <person name="Zhao Z."/>
        </authorList>
    </citation>
    <scope>NUCLEOTIDE SEQUENCE [LARGE SCALE GENOMIC DNA]</scope>
    <source>
        <strain evidence="2 3">HN897</strain>
    </source>
</reference>